<name>A0A6J4QDX3_9ACTN</name>
<gene>
    <name evidence="1" type="ORF">AVDCRST_MAG14-47</name>
</gene>
<dbReference type="AlphaFoldDB" id="A0A6J4QDX3"/>
<accession>A0A6J4QDX3</accession>
<proteinExistence type="predicted"/>
<reference evidence="1" key="1">
    <citation type="submission" date="2020-02" db="EMBL/GenBank/DDBJ databases">
        <authorList>
            <person name="Meier V. D."/>
        </authorList>
    </citation>
    <scope>NUCLEOTIDE SEQUENCE</scope>
    <source>
        <strain evidence="1">AVDCRST_MAG14</strain>
    </source>
</reference>
<evidence type="ECO:0000313" key="1">
    <source>
        <dbReference type="EMBL" id="CAA9442036.1"/>
    </source>
</evidence>
<organism evidence="1">
    <name type="scientific">uncultured Rubrobacteraceae bacterium</name>
    <dbReference type="NCBI Taxonomy" id="349277"/>
    <lineage>
        <taxon>Bacteria</taxon>
        <taxon>Bacillati</taxon>
        <taxon>Actinomycetota</taxon>
        <taxon>Rubrobacteria</taxon>
        <taxon>Rubrobacterales</taxon>
        <taxon>Rubrobacteraceae</taxon>
        <taxon>environmental samples</taxon>
    </lineage>
</organism>
<sequence length="37" mass="4132">MGDAQALTLAHRSRNTEGYLRLLKALEQTNPSGELYL</sequence>
<protein>
    <submittedName>
        <fullName evidence="1">Uncharacterized protein</fullName>
    </submittedName>
</protein>
<dbReference type="EMBL" id="CADCVG010000001">
    <property type="protein sequence ID" value="CAA9442036.1"/>
    <property type="molecule type" value="Genomic_DNA"/>
</dbReference>